<evidence type="ECO:0000259" key="1">
    <source>
        <dbReference type="PROSITE" id="PS50006"/>
    </source>
</evidence>
<dbReference type="Gene3D" id="3.30.200.20">
    <property type="entry name" value="Phosphorylase Kinase, domain 1"/>
    <property type="match status" value="1"/>
</dbReference>
<dbReference type="InterPro" id="IPR008984">
    <property type="entry name" value="SMAD_FHA_dom_sf"/>
</dbReference>
<dbReference type="InterPro" id="IPR011009">
    <property type="entry name" value="Kinase-like_dom_sf"/>
</dbReference>
<dbReference type="SUPFAM" id="SSF56112">
    <property type="entry name" value="Protein kinase-like (PK-like)"/>
    <property type="match status" value="1"/>
</dbReference>
<dbReference type="Gene3D" id="2.60.200.20">
    <property type="match status" value="1"/>
</dbReference>
<dbReference type="Pfam" id="PF00498">
    <property type="entry name" value="FHA"/>
    <property type="match status" value="1"/>
</dbReference>
<evidence type="ECO:0000313" key="4">
    <source>
        <dbReference type="Proteomes" id="UP001150062"/>
    </source>
</evidence>
<evidence type="ECO:0000259" key="2">
    <source>
        <dbReference type="PROSITE" id="PS50011"/>
    </source>
</evidence>
<dbReference type="Pfam" id="PF00069">
    <property type="entry name" value="Pkinase"/>
    <property type="match status" value="1"/>
</dbReference>
<accession>A0ABQ8Y8I7</accession>
<feature type="domain" description="Protein kinase" evidence="2">
    <location>
        <begin position="106"/>
        <end position="373"/>
    </location>
</feature>
<dbReference type="SUPFAM" id="SSF49879">
    <property type="entry name" value="SMAD/FHA domain"/>
    <property type="match status" value="1"/>
</dbReference>
<gene>
    <name evidence="3" type="ORF">M0813_23312</name>
</gene>
<evidence type="ECO:0000313" key="3">
    <source>
        <dbReference type="EMBL" id="KAJ6241123.1"/>
    </source>
</evidence>
<dbReference type="GO" id="GO:0016301">
    <property type="term" value="F:kinase activity"/>
    <property type="evidence" value="ECO:0007669"/>
    <property type="project" value="UniProtKB-KW"/>
</dbReference>
<dbReference type="PANTHER" id="PTHR24347">
    <property type="entry name" value="SERINE/THREONINE-PROTEIN KINASE"/>
    <property type="match status" value="1"/>
</dbReference>
<organism evidence="3 4">
    <name type="scientific">Anaeramoeba flamelloides</name>
    <dbReference type="NCBI Taxonomy" id="1746091"/>
    <lineage>
        <taxon>Eukaryota</taxon>
        <taxon>Metamonada</taxon>
        <taxon>Anaeramoebidae</taxon>
        <taxon>Anaeramoeba</taxon>
    </lineage>
</organism>
<dbReference type="PROSITE" id="PS50011">
    <property type="entry name" value="PROTEIN_KINASE_DOM"/>
    <property type="match status" value="1"/>
</dbReference>
<reference evidence="3" key="1">
    <citation type="submission" date="2022-08" db="EMBL/GenBank/DDBJ databases">
        <title>Novel sulfate-reducing endosymbionts in the free-living metamonad Anaeramoeba.</title>
        <authorList>
            <person name="Jerlstrom-Hultqvist J."/>
            <person name="Cepicka I."/>
            <person name="Gallot-Lavallee L."/>
            <person name="Salas-Leiva D."/>
            <person name="Curtis B.A."/>
            <person name="Zahonova K."/>
            <person name="Pipaliya S."/>
            <person name="Dacks J."/>
            <person name="Roger A.J."/>
        </authorList>
    </citation>
    <scope>NUCLEOTIDE SEQUENCE</scope>
    <source>
        <strain evidence="3">Schooner1</strain>
    </source>
</reference>
<dbReference type="Gene3D" id="1.10.510.10">
    <property type="entry name" value="Transferase(Phosphotransferase) domain 1"/>
    <property type="match status" value="1"/>
</dbReference>
<dbReference type="InterPro" id="IPR000253">
    <property type="entry name" value="FHA_dom"/>
</dbReference>
<sequence length="392" mass="45268">MSRKKRTSLKKKNSIREKRIWGILYSISPPIQDLEISKPRITIGRAKVCAITLNDDLISKFHCQINYSKVKTPKGEKPKAGYSIWLIDKSTNGVWVNGQKDIGKEYKIISPVLEGGYGSVYLAKENNQKDFVVIKKIDNNCFYDAKQLDHEKNKIKFQETLKKIEKIDHNNLIKLKKVINTEENIYLVFNYLNNGDLTNRILEKGKYSESEARILFKNLIETIDYLHKNETFIGVLTPEIILMANQDSDTDICLSDIGITHLIQPSKRNGYLKIVTNTRPPESIEGKEIYNKTVDIWALGVILYFILSGDQPFKEPRIDGLSLYKQINKVKFSFDPKEFSNISIAAKNLIRRMLHIIPESRPTASQILKHPWVIGKPNLIKYECEDLEEFLY</sequence>
<dbReference type="EMBL" id="JAOAOG010000195">
    <property type="protein sequence ID" value="KAJ6241123.1"/>
    <property type="molecule type" value="Genomic_DNA"/>
</dbReference>
<dbReference type="InterPro" id="IPR000719">
    <property type="entry name" value="Prot_kinase_dom"/>
</dbReference>
<dbReference type="Proteomes" id="UP001150062">
    <property type="component" value="Unassembled WGS sequence"/>
</dbReference>
<dbReference type="SMART" id="SM00240">
    <property type="entry name" value="FHA"/>
    <property type="match status" value="1"/>
</dbReference>
<feature type="domain" description="FHA" evidence="1">
    <location>
        <begin position="41"/>
        <end position="101"/>
    </location>
</feature>
<protein>
    <submittedName>
        <fullName evidence="3">Serine/threonine-protein kinase dclk3</fullName>
    </submittedName>
</protein>
<keyword evidence="3" id="KW-0808">Transferase</keyword>
<proteinExistence type="predicted"/>
<keyword evidence="3" id="KW-0418">Kinase</keyword>
<dbReference type="PROSITE" id="PS50006">
    <property type="entry name" value="FHA_DOMAIN"/>
    <property type="match status" value="1"/>
</dbReference>
<name>A0ABQ8Y8I7_9EUKA</name>
<keyword evidence="4" id="KW-1185">Reference proteome</keyword>
<comment type="caution">
    <text evidence="3">The sequence shown here is derived from an EMBL/GenBank/DDBJ whole genome shotgun (WGS) entry which is preliminary data.</text>
</comment>